<keyword evidence="3" id="KW-1185">Reference proteome</keyword>
<feature type="compositionally biased region" description="Acidic residues" evidence="1">
    <location>
        <begin position="301"/>
        <end position="311"/>
    </location>
</feature>
<proteinExistence type="predicted"/>
<reference evidence="2 3" key="1">
    <citation type="journal article" date="2023" name="G3 (Bethesda)">
        <title>A chromosome-level genome assembly of Zasmidium syzygii isolated from banana leaves.</title>
        <authorList>
            <person name="van Westerhoven A.C."/>
            <person name="Mehrabi R."/>
            <person name="Talebi R."/>
            <person name="Steentjes M.B.F."/>
            <person name="Corcolon B."/>
            <person name="Chong P.A."/>
            <person name="Kema G.H.J."/>
            <person name="Seidl M.F."/>
        </authorList>
    </citation>
    <scope>NUCLEOTIDE SEQUENCE [LARGE SCALE GENOMIC DNA]</scope>
    <source>
        <strain evidence="2 3">P124</strain>
    </source>
</reference>
<dbReference type="EMBL" id="JAXOVC010000001">
    <property type="protein sequence ID" value="KAK4507417.1"/>
    <property type="molecule type" value="Genomic_DNA"/>
</dbReference>
<feature type="compositionally biased region" description="Acidic residues" evidence="1">
    <location>
        <begin position="274"/>
        <end position="287"/>
    </location>
</feature>
<evidence type="ECO:0000313" key="3">
    <source>
        <dbReference type="Proteomes" id="UP001305779"/>
    </source>
</evidence>
<feature type="region of interest" description="Disordered" evidence="1">
    <location>
        <begin position="216"/>
        <end position="346"/>
    </location>
</feature>
<evidence type="ECO:0000256" key="1">
    <source>
        <dbReference type="SAM" id="MobiDB-lite"/>
    </source>
</evidence>
<feature type="region of interest" description="Disordered" evidence="1">
    <location>
        <begin position="97"/>
        <end position="134"/>
    </location>
</feature>
<accession>A0ABR0F0H6</accession>
<protein>
    <submittedName>
        <fullName evidence="2">Uncharacterized protein</fullName>
    </submittedName>
</protein>
<name>A0ABR0F0H6_ZASCE</name>
<comment type="caution">
    <text evidence="2">The sequence shown here is derived from an EMBL/GenBank/DDBJ whole genome shotgun (WGS) entry which is preliminary data.</text>
</comment>
<sequence>MSDDQLTDLDQLLDNTRRSAGRLQSNILQALADHGSGNLSGPLTDSETGDEEENDQHHLGGLQQLANLTIGGTVASSAMGNVQEAESVVSESAMINSETNDEGGMSPREDHQSPEEAQPPDQSHQPEDLSGGKTLHFTKSAHEHISERLRSGTTILRGWATGKLTYRDRAYVTSLSDIILEAAKALEVDLQGVEGDLRAITEETVGDVKFKAWHEQEERQLEEQRRLEEEEKERRERESMTQEEKAKAKARKKQQKKRKRQKEKKLKLKGQDRFEDDDGEEQLEEDSGTVAEEARKRMEEMEQPGEDEEEEKEKKLAEDRPSMSREKQERLEELKEKYLGKGKGKM</sequence>
<organism evidence="2 3">
    <name type="scientific">Zasmidium cellare</name>
    <name type="common">Wine cellar mold</name>
    <name type="synonym">Racodium cellare</name>
    <dbReference type="NCBI Taxonomy" id="395010"/>
    <lineage>
        <taxon>Eukaryota</taxon>
        <taxon>Fungi</taxon>
        <taxon>Dikarya</taxon>
        <taxon>Ascomycota</taxon>
        <taxon>Pezizomycotina</taxon>
        <taxon>Dothideomycetes</taxon>
        <taxon>Dothideomycetidae</taxon>
        <taxon>Mycosphaerellales</taxon>
        <taxon>Mycosphaerellaceae</taxon>
        <taxon>Zasmidium</taxon>
    </lineage>
</organism>
<evidence type="ECO:0000313" key="2">
    <source>
        <dbReference type="EMBL" id="KAK4507417.1"/>
    </source>
</evidence>
<dbReference type="Proteomes" id="UP001305779">
    <property type="component" value="Unassembled WGS sequence"/>
</dbReference>
<feature type="region of interest" description="Disordered" evidence="1">
    <location>
        <begin position="31"/>
        <end position="57"/>
    </location>
</feature>
<feature type="compositionally biased region" description="Basic and acidic residues" evidence="1">
    <location>
        <begin position="216"/>
        <end position="247"/>
    </location>
</feature>
<feature type="compositionally biased region" description="Basic and acidic residues" evidence="1">
    <location>
        <begin position="312"/>
        <end position="339"/>
    </location>
</feature>
<gene>
    <name evidence="2" type="ORF">PRZ48_001152</name>
</gene>
<feature type="compositionally biased region" description="Polar residues" evidence="1">
    <location>
        <begin position="37"/>
        <end position="46"/>
    </location>
</feature>
<feature type="compositionally biased region" description="Basic residues" evidence="1">
    <location>
        <begin position="248"/>
        <end position="268"/>
    </location>
</feature>